<dbReference type="Proteomes" id="UP000680132">
    <property type="component" value="Unassembled WGS sequence"/>
</dbReference>
<evidence type="ECO:0000256" key="2">
    <source>
        <dbReference type="PROSITE-ProRule" id="PRU00335"/>
    </source>
</evidence>
<dbReference type="InterPro" id="IPR001647">
    <property type="entry name" value="HTH_TetR"/>
</dbReference>
<keyword evidence="5" id="KW-1185">Reference proteome</keyword>
<dbReference type="InterPro" id="IPR009057">
    <property type="entry name" value="Homeodomain-like_sf"/>
</dbReference>
<evidence type="ECO:0000313" key="5">
    <source>
        <dbReference type="Proteomes" id="UP000680132"/>
    </source>
</evidence>
<dbReference type="Pfam" id="PF17929">
    <property type="entry name" value="TetR_C_34"/>
    <property type="match status" value="1"/>
</dbReference>
<sequence>MSTSQRARSDEAKRARESAILDAARVLGERDGVLAVTLTGIAAEIGMHKSALLRYFETREEIFLRLAADDWVAWGAEVSPGLREARTPAAAGRLLADSLAARPFFCDLLAHTALSLERNVSAEGVRRFKLTVLAQVVALAEALHTGIPSLGAQGARDVISAAVTLAGGLWQMATPGPVLAELYRTDPDVAHAAFDFGPALRRHLTAMLEGLAKG</sequence>
<reference evidence="4" key="1">
    <citation type="submission" date="2021-03" db="EMBL/GenBank/DDBJ databases">
        <title>Microbacterium sp. nov., a novel actinobacterium isolated from cow dung.</title>
        <authorList>
            <person name="Zhang L."/>
        </authorList>
    </citation>
    <scope>NUCLEOTIDE SEQUENCE</scope>
    <source>
        <strain evidence="4">NEAU-LLB</strain>
    </source>
</reference>
<dbReference type="AlphaFoldDB" id="A0A939TYN4"/>
<name>A0A939TYN4_9MICO</name>
<dbReference type="InterPro" id="IPR050109">
    <property type="entry name" value="HTH-type_TetR-like_transc_reg"/>
</dbReference>
<dbReference type="PANTHER" id="PTHR30055:SF178">
    <property type="entry name" value="POSSIBLE TRANSCRIPTIONAL REGULATORY PROTEIN"/>
    <property type="match status" value="1"/>
</dbReference>
<proteinExistence type="predicted"/>
<dbReference type="GO" id="GO:0000976">
    <property type="term" value="F:transcription cis-regulatory region binding"/>
    <property type="evidence" value="ECO:0007669"/>
    <property type="project" value="TreeGrafter"/>
</dbReference>
<evidence type="ECO:0000256" key="1">
    <source>
        <dbReference type="ARBA" id="ARBA00023125"/>
    </source>
</evidence>
<dbReference type="EMBL" id="JAGFOA010000007">
    <property type="protein sequence ID" value="MBO3664892.1"/>
    <property type="molecule type" value="Genomic_DNA"/>
</dbReference>
<feature type="domain" description="HTH tetR-type" evidence="3">
    <location>
        <begin position="14"/>
        <end position="74"/>
    </location>
</feature>
<evidence type="ECO:0000313" key="4">
    <source>
        <dbReference type="EMBL" id="MBO3664892.1"/>
    </source>
</evidence>
<dbReference type="GO" id="GO:0003700">
    <property type="term" value="F:DNA-binding transcription factor activity"/>
    <property type="evidence" value="ECO:0007669"/>
    <property type="project" value="TreeGrafter"/>
</dbReference>
<dbReference type="RefSeq" id="WP_208505032.1">
    <property type="nucleotide sequence ID" value="NZ_JAGFOA010000007.1"/>
</dbReference>
<comment type="caution">
    <text evidence="4">The sequence shown here is derived from an EMBL/GenBank/DDBJ whole genome shotgun (WGS) entry which is preliminary data.</text>
</comment>
<dbReference type="Gene3D" id="1.10.357.10">
    <property type="entry name" value="Tetracycline Repressor, domain 2"/>
    <property type="match status" value="1"/>
</dbReference>
<dbReference type="InterPro" id="IPR041483">
    <property type="entry name" value="TetR_C_34"/>
</dbReference>
<dbReference type="SUPFAM" id="SSF46689">
    <property type="entry name" value="Homeodomain-like"/>
    <property type="match status" value="1"/>
</dbReference>
<evidence type="ECO:0000259" key="3">
    <source>
        <dbReference type="PROSITE" id="PS50977"/>
    </source>
</evidence>
<dbReference type="PROSITE" id="PS50977">
    <property type="entry name" value="HTH_TETR_2"/>
    <property type="match status" value="1"/>
</dbReference>
<protein>
    <submittedName>
        <fullName evidence="4">TetR family transcriptional regulator</fullName>
    </submittedName>
</protein>
<dbReference type="PANTHER" id="PTHR30055">
    <property type="entry name" value="HTH-TYPE TRANSCRIPTIONAL REGULATOR RUTR"/>
    <property type="match status" value="1"/>
</dbReference>
<gene>
    <name evidence="4" type="ORF">J5V96_15455</name>
</gene>
<accession>A0A939TYN4</accession>
<feature type="DNA-binding region" description="H-T-H motif" evidence="2">
    <location>
        <begin position="37"/>
        <end position="56"/>
    </location>
</feature>
<organism evidence="4 5">
    <name type="scientific">Microbacterium stercoris</name>
    <dbReference type="NCBI Taxonomy" id="2820289"/>
    <lineage>
        <taxon>Bacteria</taxon>
        <taxon>Bacillati</taxon>
        <taxon>Actinomycetota</taxon>
        <taxon>Actinomycetes</taxon>
        <taxon>Micrococcales</taxon>
        <taxon>Microbacteriaceae</taxon>
        <taxon>Microbacterium</taxon>
    </lineage>
</organism>
<dbReference type="Pfam" id="PF00440">
    <property type="entry name" value="TetR_N"/>
    <property type="match status" value="1"/>
</dbReference>
<keyword evidence="1 2" id="KW-0238">DNA-binding</keyword>